<dbReference type="RefSeq" id="WP_349876180.1">
    <property type="nucleotide sequence ID" value="NZ_CP157974.1"/>
</dbReference>
<protein>
    <submittedName>
        <fullName evidence="1">DUF4238 domain-containing protein</fullName>
    </submittedName>
</protein>
<organism evidence="1">
    <name type="scientific">Micromonospora sp. HUAS YX12</name>
    <dbReference type="NCBI Taxonomy" id="3156396"/>
    <lineage>
        <taxon>Bacteria</taxon>
        <taxon>Bacillati</taxon>
        <taxon>Actinomycetota</taxon>
        <taxon>Actinomycetes</taxon>
        <taxon>Micromonosporales</taxon>
        <taxon>Micromonosporaceae</taxon>
        <taxon>Micromonospora</taxon>
    </lineage>
</organism>
<dbReference type="AlphaFoldDB" id="A0AAU7QX27"/>
<evidence type="ECO:0000313" key="1">
    <source>
        <dbReference type="EMBL" id="XBT79700.1"/>
    </source>
</evidence>
<dbReference type="EMBL" id="CP157974">
    <property type="protein sequence ID" value="XBT79700.1"/>
    <property type="molecule type" value="Genomic_DNA"/>
</dbReference>
<proteinExistence type="predicted"/>
<dbReference type="Pfam" id="PF14022">
    <property type="entry name" value="DUF4238"/>
    <property type="match status" value="1"/>
</dbReference>
<sequence>MTKPRDNGNGRAEARRKRHHYLPESYLKAWADESGQVAVRRRDRNAPFSTSIRNVAVEADLYALPTEAGLDDALEVALSKIEAPLRGHLADLRDGRTPRKRTAIRAEISRLLALQLVRTPEHLDRWMFPLAAAEFTGERPISRDGMRRFLTDEYLGEPPAEPELQAALDFANYLLSQGEPTKRETFSILFRIADEELTPRLGAMAWAVEMSPRHTFVTTDRPVAVWRRDPHNLKRMGAGLESADEVRFPLGPHHLLVLRPRFPEHRTVVEPDRVAGVNRHLAAACYEMVIGRPAERVDLERFKLRRVRPAMRFNTGPLFETDPSGKSVPTGREILHMYVPYDDEVDRG</sequence>
<accession>A0AAU7QX27</accession>
<name>A0AAU7QX27_9ACTN</name>
<reference evidence="1" key="1">
    <citation type="submission" date="2024-06" db="EMBL/GenBank/DDBJ databases">
        <title>Micromonospora sp. strain HUAS YX12 genome sequences.</title>
        <authorList>
            <person name="Mo P."/>
        </authorList>
    </citation>
    <scope>NUCLEOTIDE SEQUENCE</scope>
    <source>
        <strain evidence="1">HUAS YX12</strain>
    </source>
</reference>
<dbReference type="InterPro" id="IPR025332">
    <property type="entry name" value="DUF4238"/>
</dbReference>
<gene>
    <name evidence="1" type="ORF">ABIH81_18745</name>
</gene>